<name>A0ABV9AT30_9ACTN</name>
<keyword evidence="2" id="KW-1185">Reference proteome</keyword>
<proteinExistence type="predicted"/>
<accession>A0ABV9AT30</accession>
<organism evidence="1 2">
    <name type="scientific">Streptomyces vulcanius</name>
    <dbReference type="NCBI Taxonomy" id="1441876"/>
    <lineage>
        <taxon>Bacteria</taxon>
        <taxon>Bacillati</taxon>
        <taxon>Actinomycetota</taxon>
        <taxon>Actinomycetes</taxon>
        <taxon>Kitasatosporales</taxon>
        <taxon>Streptomycetaceae</taxon>
        <taxon>Streptomyces</taxon>
    </lineage>
</organism>
<reference evidence="2" key="1">
    <citation type="journal article" date="2019" name="Int. J. Syst. Evol. Microbiol.">
        <title>The Global Catalogue of Microorganisms (GCM) 10K type strain sequencing project: providing services to taxonomists for standard genome sequencing and annotation.</title>
        <authorList>
            <consortium name="The Broad Institute Genomics Platform"/>
            <consortium name="The Broad Institute Genome Sequencing Center for Infectious Disease"/>
            <person name="Wu L."/>
            <person name="Ma J."/>
        </authorList>
    </citation>
    <scope>NUCLEOTIDE SEQUENCE [LARGE SCALE GENOMIC DNA]</scope>
    <source>
        <strain evidence="2">CGMCC 4.7177</strain>
    </source>
</reference>
<gene>
    <name evidence="1" type="ORF">ACFPIH_19835</name>
</gene>
<protein>
    <submittedName>
        <fullName evidence="1">Uncharacterized protein</fullName>
    </submittedName>
</protein>
<dbReference type="RefSeq" id="WP_381173747.1">
    <property type="nucleotide sequence ID" value="NZ_JBHSFK010000012.1"/>
</dbReference>
<dbReference type="EMBL" id="JBHSFK010000012">
    <property type="protein sequence ID" value="MFC4501753.1"/>
    <property type="molecule type" value="Genomic_DNA"/>
</dbReference>
<sequence>MPELSFPFDADNTDGGSKVVSQTQWQAMAANWGGDRVDYALTNTSYTAAALPFAPTISGRNITLSDGSAWVGGFYYKLSGTKTLAIASNSSTKARKDLVILRADMAKSAVNMVVLQGTGATTPVAPPLTRTPGGVWEMALHEVEVPANGGSIVTVSRRAPHPVPGSVSYPWNQGDSAALMPRGTFSYDLDSNGGGVQLEAYNGRDGWVRTRDFGKSRTYTPSTLYVSALPAANRRGRWRWVSPNVFWFSITVVNDFEDQGAGVTGSNTVAAVTLPAACNPRMFQTTHGMLRNPYESGGLPNAMAITGVTQPGTSTLYLYTQNYNTLSQGLDGLRQFPARSTFLITGSFEANEFNE</sequence>
<comment type="caution">
    <text evidence="1">The sequence shown here is derived from an EMBL/GenBank/DDBJ whole genome shotgun (WGS) entry which is preliminary data.</text>
</comment>
<evidence type="ECO:0000313" key="2">
    <source>
        <dbReference type="Proteomes" id="UP001595839"/>
    </source>
</evidence>
<dbReference type="Proteomes" id="UP001595839">
    <property type="component" value="Unassembled WGS sequence"/>
</dbReference>
<evidence type="ECO:0000313" key="1">
    <source>
        <dbReference type="EMBL" id="MFC4501753.1"/>
    </source>
</evidence>